<proteinExistence type="predicted"/>
<dbReference type="Proteomes" id="UP000121784">
    <property type="component" value="Segment"/>
</dbReference>
<dbReference type="InterPro" id="IPR004967">
    <property type="entry name" value="Poxvirus_C7/F8A"/>
</dbReference>
<organism evidence="1 2">
    <name type="scientific">Cotia virus</name>
    <dbReference type="NCBI Taxonomy" id="39444"/>
    <lineage>
        <taxon>Viruses</taxon>
        <taxon>Varidnaviria</taxon>
        <taxon>Bamfordvirae</taxon>
        <taxon>Nucleocytoviricota</taxon>
        <taxon>Pokkesviricetes</taxon>
        <taxon>Chitovirales</taxon>
        <taxon>Poxviridae</taxon>
        <taxon>Chordopoxvirinae</taxon>
        <taxon>Oryzopoxvirus</taxon>
        <taxon>Oryzopoxvirus cotia</taxon>
    </lineage>
</organism>
<dbReference type="EMBL" id="KM595078">
    <property type="protein sequence ID" value="AIT70698.1"/>
    <property type="molecule type" value="Genomic_DNA"/>
</dbReference>
<protein>
    <submittedName>
        <fullName evidence="1">Host range virulence factor</fullName>
    </submittedName>
</protein>
<reference evidence="1 2" key="1">
    <citation type="submission" date="2014-09" db="EMBL/GenBank/DDBJ databases">
        <title>Complete Genome Sequence of the Embu Virus Strain SPAn 880.</title>
        <authorList>
            <person name="Ibrahim M.S."/>
            <person name="Antwerpen M.H."/>
            <person name="Georgi E."/>
            <person name="Vette P."/>
            <person name="Zoeller G."/>
            <person name="Meyer H."/>
        </authorList>
    </citation>
    <scope>NUCLEOTIDE SEQUENCE [LARGE SCALE GENOMIC DNA]</scope>
    <source>
        <strain evidence="1">SPAn880</strain>
    </source>
</reference>
<name>A0A097IVS8_9POXV</name>
<dbReference type="GO" id="GO:0016032">
    <property type="term" value="P:viral process"/>
    <property type="evidence" value="ECO:0007669"/>
    <property type="project" value="InterPro"/>
</dbReference>
<evidence type="ECO:0000313" key="1">
    <source>
        <dbReference type="EMBL" id="AIT70698.1"/>
    </source>
</evidence>
<dbReference type="PIRSF" id="PIRSF003779">
    <property type="entry name" value="VAC_C7L"/>
    <property type="match status" value="1"/>
</dbReference>
<gene>
    <name evidence="1" type="primary">83</name>
</gene>
<dbReference type="Pfam" id="PF03287">
    <property type="entry name" value="Pox_C7_F8A"/>
    <property type="match status" value="1"/>
</dbReference>
<accession>A0A097IVS8</accession>
<evidence type="ECO:0000313" key="2">
    <source>
        <dbReference type="Proteomes" id="UP000121784"/>
    </source>
</evidence>
<sequence>MGIEHEFDIFIVSDDISINNAELIKGDSYGCYIEFKTKQKKTIDVVFVLQPDWSDASIKEIKAKLNGEIIDTTIVSKYLYKIVQRCSFTITSNSILELFSDTNKEMSDKYPFVSINLNKKKYKIVKCGYSYVHVNSPIENGDKLLFCDEEYSNYETESDDDDYNDDEYDY</sequence>